<dbReference type="EMBL" id="CP045810">
    <property type="protein sequence ID" value="QHN41010.1"/>
    <property type="molecule type" value="Genomic_DNA"/>
</dbReference>
<dbReference type="Pfam" id="PF00809">
    <property type="entry name" value="Pterin_bind"/>
    <property type="match status" value="1"/>
</dbReference>
<feature type="region of interest" description="Disordered" evidence="12">
    <location>
        <begin position="296"/>
        <end position="324"/>
    </location>
</feature>
<dbReference type="InterPro" id="IPR006390">
    <property type="entry name" value="DHP_synth_dom"/>
</dbReference>
<dbReference type="GO" id="GO:0004156">
    <property type="term" value="F:dihydropteroate synthase activity"/>
    <property type="evidence" value="ECO:0007669"/>
    <property type="project" value="UniProtKB-EC"/>
</dbReference>
<evidence type="ECO:0000256" key="3">
    <source>
        <dbReference type="ARBA" id="ARBA00004763"/>
    </source>
</evidence>
<comment type="cofactor">
    <cofactor evidence="2">
        <name>Mg(2+)</name>
        <dbReference type="ChEBI" id="CHEBI:18420"/>
    </cofactor>
</comment>
<dbReference type="GO" id="GO:0046654">
    <property type="term" value="P:tetrahydrofolate biosynthetic process"/>
    <property type="evidence" value="ECO:0007669"/>
    <property type="project" value="TreeGrafter"/>
</dbReference>
<dbReference type="AlphaFoldDB" id="A0A857L1D3"/>
<dbReference type="GO" id="GO:0046656">
    <property type="term" value="P:folic acid biosynthetic process"/>
    <property type="evidence" value="ECO:0007669"/>
    <property type="project" value="UniProtKB-KW"/>
</dbReference>
<evidence type="ECO:0000256" key="7">
    <source>
        <dbReference type="ARBA" id="ARBA00022679"/>
    </source>
</evidence>
<keyword evidence="8" id="KW-0479">Metal-binding</keyword>
<evidence type="ECO:0000256" key="2">
    <source>
        <dbReference type="ARBA" id="ARBA00001946"/>
    </source>
</evidence>
<evidence type="ECO:0000256" key="11">
    <source>
        <dbReference type="ARBA" id="ARBA00030193"/>
    </source>
</evidence>
<feature type="compositionally biased region" description="Polar residues" evidence="12">
    <location>
        <begin position="299"/>
        <end position="310"/>
    </location>
</feature>
<dbReference type="InterPro" id="IPR000489">
    <property type="entry name" value="Pterin-binding_dom"/>
</dbReference>
<comment type="pathway">
    <text evidence="3">Cofactor biosynthesis; tetrahydrofolate biosynthesis; 7,8-dihydrofolate from 2-amino-4-hydroxy-6-hydroxymethyl-7,8-dihydropteridine diphosphate and 4-aminobenzoate: step 1/2.</text>
</comment>
<dbReference type="EC" id="2.5.1.15" evidence="5"/>
<dbReference type="NCBIfam" id="TIGR01496">
    <property type="entry name" value="DHPS"/>
    <property type="match status" value="1"/>
</dbReference>
<evidence type="ECO:0000256" key="6">
    <source>
        <dbReference type="ARBA" id="ARBA00016919"/>
    </source>
</evidence>
<evidence type="ECO:0000259" key="13">
    <source>
        <dbReference type="PROSITE" id="PS50972"/>
    </source>
</evidence>
<sequence>MGVLNVTADSFSDGGRYLDVDAAVAHGRELLAQGADIVDVGGESTRPGAVRIDPEIEAARVAPVIAGLRAHIHDTPELAGREISVDTMRARVAEAAIEAGAGIVNDVSGGRADPEMVRVVAAAGIPWILMHWRPLEATGRTAGRADRRDLFTHSLDDIGGYRDVVAEVSGELLAQVDAAVSGGVDPARIILDPGLGFAKAPEHNWALLHALPTLVGLGFPVLIGASRKRFLGSLLASDGYDRPPAGREVATAAISALAAAGGAWGVRVHDVTASRDAVAVAAAWTAGGRRGLVDDLTQPGLTQPGLTQPGLTEPPAGGQENAAT</sequence>
<gene>
    <name evidence="14" type="primary">folP</name>
    <name evidence="14" type="ORF">GII30_19200</name>
</gene>
<evidence type="ECO:0000313" key="14">
    <source>
        <dbReference type="EMBL" id="QHN41010.1"/>
    </source>
</evidence>
<evidence type="ECO:0000256" key="10">
    <source>
        <dbReference type="ARBA" id="ARBA00022909"/>
    </source>
</evidence>
<dbReference type="PANTHER" id="PTHR20941">
    <property type="entry name" value="FOLATE SYNTHESIS PROTEINS"/>
    <property type="match status" value="1"/>
</dbReference>
<dbReference type="GO" id="GO:0005829">
    <property type="term" value="C:cytosol"/>
    <property type="evidence" value="ECO:0007669"/>
    <property type="project" value="TreeGrafter"/>
</dbReference>
<keyword evidence="9" id="KW-0460">Magnesium</keyword>
<dbReference type="PROSITE" id="PS00793">
    <property type="entry name" value="DHPS_2"/>
    <property type="match status" value="1"/>
</dbReference>
<evidence type="ECO:0000256" key="8">
    <source>
        <dbReference type="ARBA" id="ARBA00022723"/>
    </source>
</evidence>
<accession>A0A857L1D3</accession>
<dbReference type="Gene3D" id="3.20.20.20">
    <property type="entry name" value="Dihydropteroate synthase-like"/>
    <property type="match status" value="1"/>
</dbReference>
<dbReference type="InterPro" id="IPR045031">
    <property type="entry name" value="DHP_synth-like"/>
</dbReference>
<keyword evidence="7 14" id="KW-0808">Transferase</keyword>
<name>A0A857L1D3_9ACTN</name>
<dbReference type="PROSITE" id="PS50972">
    <property type="entry name" value="PTERIN_BINDING"/>
    <property type="match status" value="1"/>
</dbReference>
<evidence type="ECO:0000256" key="5">
    <source>
        <dbReference type="ARBA" id="ARBA00012458"/>
    </source>
</evidence>
<keyword evidence="10" id="KW-0289">Folate biosynthesis</keyword>
<dbReference type="SUPFAM" id="SSF51717">
    <property type="entry name" value="Dihydropteroate synthetase-like"/>
    <property type="match status" value="1"/>
</dbReference>
<dbReference type="GO" id="GO:0046872">
    <property type="term" value="F:metal ion binding"/>
    <property type="evidence" value="ECO:0007669"/>
    <property type="project" value="UniProtKB-KW"/>
</dbReference>
<evidence type="ECO:0000256" key="12">
    <source>
        <dbReference type="SAM" id="MobiDB-lite"/>
    </source>
</evidence>
<dbReference type="RefSeq" id="WP_005193103.1">
    <property type="nucleotide sequence ID" value="NZ_CP045804.1"/>
</dbReference>
<evidence type="ECO:0000256" key="4">
    <source>
        <dbReference type="ARBA" id="ARBA00009503"/>
    </source>
</evidence>
<dbReference type="InterPro" id="IPR011005">
    <property type="entry name" value="Dihydropteroate_synth-like_sf"/>
</dbReference>
<dbReference type="FunFam" id="3.20.20.20:FF:000006">
    <property type="entry name" value="Dihydropteroate synthase"/>
    <property type="match status" value="1"/>
</dbReference>
<reference evidence="14" key="1">
    <citation type="journal article" date="2021" name="Nat. Microbiol.">
        <title>Cocultivation of an ultrasmall environmental parasitic bacterium with lytic ability against bacteria associated with wastewater foams.</title>
        <authorList>
            <person name="Batinovic S."/>
            <person name="Rose J.J.A."/>
            <person name="Ratcliffe J."/>
            <person name="Seviour R.J."/>
            <person name="Petrovski S."/>
        </authorList>
    </citation>
    <scope>NUCLEOTIDE SEQUENCE</scope>
    <source>
        <strain evidence="14">CON44</strain>
    </source>
</reference>
<feature type="domain" description="Pterin-binding" evidence="13">
    <location>
        <begin position="1"/>
        <end position="279"/>
    </location>
</feature>
<protein>
    <recommendedName>
        <fullName evidence="6">Dihydropteroate synthase</fullName>
        <ecNumber evidence="5">2.5.1.15</ecNumber>
    </recommendedName>
    <alternativeName>
        <fullName evidence="11">Dihydropteroate pyrophosphorylase</fullName>
    </alternativeName>
</protein>
<evidence type="ECO:0000256" key="1">
    <source>
        <dbReference type="ARBA" id="ARBA00000012"/>
    </source>
</evidence>
<dbReference type="PANTHER" id="PTHR20941:SF1">
    <property type="entry name" value="FOLIC ACID SYNTHESIS PROTEIN FOL1"/>
    <property type="match status" value="1"/>
</dbReference>
<dbReference type="CDD" id="cd00739">
    <property type="entry name" value="DHPS"/>
    <property type="match status" value="1"/>
</dbReference>
<comment type="similarity">
    <text evidence="4">Belongs to the DHPS family.</text>
</comment>
<evidence type="ECO:0000256" key="9">
    <source>
        <dbReference type="ARBA" id="ARBA00022842"/>
    </source>
</evidence>
<organism evidence="14">
    <name type="scientific">Gordonia amarae</name>
    <dbReference type="NCBI Taxonomy" id="36821"/>
    <lineage>
        <taxon>Bacteria</taxon>
        <taxon>Bacillati</taxon>
        <taxon>Actinomycetota</taxon>
        <taxon>Actinomycetes</taxon>
        <taxon>Mycobacteriales</taxon>
        <taxon>Gordoniaceae</taxon>
        <taxon>Gordonia</taxon>
    </lineage>
</organism>
<proteinExistence type="inferred from homology"/>
<comment type="catalytic activity">
    <reaction evidence="1">
        <text>(7,8-dihydropterin-6-yl)methyl diphosphate + 4-aminobenzoate = 7,8-dihydropteroate + diphosphate</text>
        <dbReference type="Rhea" id="RHEA:19949"/>
        <dbReference type="ChEBI" id="CHEBI:17836"/>
        <dbReference type="ChEBI" id="CHEBI:17839"/>
        <dbReference type="ChEBI" id="CHEBI:33019"/>
        <dbReference type="ChEBI" id="CHEBI:72950"/>
        <dbReference type="EC" id="2.5.1.15"/>
    </reaction>
</comment>